<keyword evidence="1" id="KW-0238">DNA-binding</keyword>
<accession>A0A087DMX1</accession>
<dbReference type="InterPro" id="IPR010982">
    <property type="entry name" value="Lambda_DNA-bd_dom_sf"/>
</dbReference>
<sequence>MQTDGFQAYLTRLGRRVQNLRRERGYSQEKLAELVGMDRVSIGYIEQARRMPKISTLYYIADALDIKVEDLFDGLQ</sequence>
<keyword evidence="4" id="KW-1185">Reference proteome</keyword>
<dbReference type="Pfam" id="PF01381">
    <property type="entry name" value="HTH_3"/>
    <property type="match status" value="1"/>
</dbReference>
<dbReference type="GO" id="GO:0003677">
    <property type="term" value="F:DNA binding"/>
    <property type="evidence" value="ECO:0007669"/>
    <property type="project" value="UniProtKB-KW"/>
</dbReference>
<evidence type="ECO:0000259" key="2">
    <source>
        <dbReference type="PROSITE" id="PS50943"/>
    </source>
</evidence>
<evidence type="ECO:0000256" key="1">
    <source>
        <dbReference type="ARBA" id="ARBA00023125"/>
    </source>
</evidence>
<dbReference type="InterPro" id="IPR050807">
    <property type="entry name" value="TransReg_Diox_bact_type"/>
</dbReference>
<reference evidence="3 4" key="1">
    <citation type="submission" date="2014-03" db="EMBL/GenBank/DDBJ databases">
        <title>Genomics of Bifidobacteria.</title>
        <authorList>
            <person name="Ventura M."/>
            <person name="Milani C."/>
            <person name="Lugli G.A."/>
        </authorList>
    </citation>
    <scope>NUCLEOTIDE SEQUENCE [LARGE SCALE GENOMIC DNA]</scope>
    <source>
        <strain evidence="3 4">DSM 23968</strain>
    </source>
</reference>
<dbReference type="EMBL" id="JGZP01000014">
    <property type="protein sequence ID" value="KFI96871.1"/>
    <property type="molecule type" value="Genomic_DNA"/>
</dbReference>
<dbReference type="Gene3D" id="1.10.260.40">
    <property type="entry name" value="lambda repressor-like DNA-binding domains"/>
    <property type="match status" value="1"/>
</dbReference>
<dbReference type="AlphaFoldDB" id="A0A087DMX1"/>
<gene>
    <name evidence="3" type="ORF">BSTEL_1780</name>
</gene>
<dbReference type="PANTHER" id="PTHR46797">
    <property type="entry name" value="HTH-TYPE TRANSCRIPTIONAL REGULATOR"/>
    <property type="match status" value="1"/>
</dbReference>
<name>A0A087DMX1_9BIFI</name>
<comment type="caution">
    <text evidence="3">The sequence shown here is derived from an EMBL/GenBank/DDBJ whole genome shotgun (WGS) entry which is preliminary data.</text>
</comment>
<evidence type="ECO:0000313" key="3">
    <source>
        <dbReference type="EMBL" id="KFI96871.1"/>
    </source>
</evidence>
<dbReference type="GO" id="GO:0005829">
    <property type="term" value="C:cytosol"/>
    <property type="evidence" value="ECO:0007669"/>
    <property type="project" value="TreeGrafter"/>
</dbReference>
<dbReference type="RefSeq" id="WP_051922930.1">
    <property type="nucleotide sequence ID" value="NZ_JGZP01000014.1"/>
</dbReference>
<feature type="domain" description="HTH cro/C1-type" evidence="2">
    <location>
        <begin position="17"/>
        <end position="71"/>
    </location>
</feature>
<evidence type="ECO:0000313" key="4">
    <source>
        <dbReference type="Proteomes" id="UP000029004"/>
    </source>
</evidence>
<organism evidence="3 4">
    <name type="scientific">Bifidobacterium stellenboschense</name>
    <dbReference type="NCBI Taxonomy" id="762211"/>
    <lineage>
        <taxon>Bacteria</taxon>
        <taxon>Bacillati</taxon>
        <taxon>Actinomycetota</taxon>
        <taxon>Actinomycetes</taxon>
        <taxon>Bifidobacteriales</taxon>
        <taxon>Bifidobacteriaceae</taxon>
        <taxon>Bifidobacterium</taxon>
    </lineage>
</organism>
<dbReference type="SUPFAM" id="SSF47413">
    <property type="entry name" value="lambda repressor-like DNA-binding domains"/>
    <property type="match status" value="1"/>
</dbReference>
<dbReference type="CDD" id="cd00093">
    <property type="entry name" value="HTH_XRE"/>
    <property type="match status" value="1"/>
</dbReference>
<dbReference type="GO" id="GO:0003700">
    <property type="term" value="F:DNA-binding transcription factor activity"/>
    <property type="evidence" value="ECO:0007669"/>
    <property type="project" value="TreeGrafter"/>
</dbReference>
<dbReference type="InterPro" id="IPR001387">
    <property type="entry name" value="Cro/C1-type_HTH"/>
</dbReference>
<dbReference type="Proteomes" id="UP000029004">
    <property type="component" value="Unassembled WGS sequence"/>
</dbReference>
<protein>
    <submittedName>
        <fullName evidence="3">Putative Transcriptional regulator, XRE family</fullName>
    </submittedName>
</protein>
<dbReference type="STRING" id="762211.BSTEL_1780"/>
<dbReference type="PROSITE" id="PS50943">
    <property type="entry name" value="HTH_CROC1"/>
    <property type="match status" value="1"/>
</dbReference>
<dbReference type="SMART" id="SM00530">
    <property type="entry name" value="HTH_XRE"/>
    <property type="match status" value="1"/>
</dbReference>
<dbReference type="eggNOG" id="COG1476">
    <property type="taxonomic scope" value="Bacteria"/>
</dbReference>
<dbReference type="OrthoDB" id="3197212at2"/>
<proteinExistence type="predicted"/>
<dbReference type="PANTHER" id="PTHR46797:SF1">
    <property type="entry name" value="METHYLPHOSPHONATE SYNTHASE"/>
    <property type="match status" value="1"/>
</dbReference>